<evidence type="ECO:0000256" key="4">
    <source>
        <dbReference type="ARBA" id="ARBA00005259"/>
    </source>
</evidence>
<feature type="domain" description="CMP/dCMP-type deaminase" evidence="18">
    <location>
        <begin position="2"/>
        <end position="124"/>
    </location>
</feature>
<comment type="cofactor">
    <cofactor evidence="14 17">
        <name>Zn(2+)</name>
        <dbReference type="ChEBI" id="CHEBI:29105"/>
    </cofactor>
    <text evidence="14 17">Binds 1 zinc ion.</text>
</comment>
<accession>A0A7C8HE56</accession>
<evidence type="ECO:0000256" key="3">
    <source>
        <dbReference type="ARBA" id="ARBA00004910"/>
    </source>
</evidence>
<keyword evidence="10 14" id="KW-0560">Oxidoreductase</keyword>
<dbReference type="Proteomes" id="UP000483018">
    <property type="component" value="Unassembled WGS sequence"/>
</dbReference>
<dbReference type="EC" id="1.1.1.193" evidence="14"/>
<feature type="binding site" evidence="16">
    <location>
        <position position="169"/>
    </location>
    <ligand>
        <name>NADP(+)</name>
        <dbReference type="ChEBI" id="CHEBI:58349"/>
    </ligand>
</feature>
<dbReference type="InterPro" id="IPR011549">
    <property type="entry name" value="RibD_C"/>
</dbReference>
<evidence type="ECO:0000256" key="9">
    <source>
        <dbReference type="ARBA" id="ARBA00022857"/>
    </source>
</evidence>
<name>A0A7C8HE56_9FIRM</name>
<evidence type="ECO:0000313" key="19">
    <source>
        <dbReference type="EMBL" id="KAE9633681.1"/>
    </source>
</evidence>
<comment type="similarity">
    <text evidence="4 14">In the N-terminal section; belongs to the cytidine and deoxycytidylate deaminase family.</text>
</comment>
<sequence>MNMYERYMQRTFELAKLGWGMTSPNPLVGAVIVKDGRIIAEGYHAKRGCAHAEAAAFENAKEDVRGATLYVNLEPCSHYGKTPPCAKAIIEKGISKVVMAMIDPNPKVAGRGVAMLKEAGIQVVCGILEQEAKKLNEIFIKYITQKRPFVIMKTAMTLDGKIASARGDSKWISGEASRRYVHTLRNRVTAVMVGINTVLADNPSLTARLDSETTRDPVRIVVDSKGLIPPDSRVINEESSAGLILATTTAIDPEKERLLMDKGVRILKADSPGGHVDLAKLMDELYKLEIDSVLLEGGGGLNAAALDSGIVDKVMTFIAPKIIGGKDAKTPVEGEGIEIMEHAVKLQDISISRFDEDILIEGYVRGDFYVYGNR</sequence>
<keyword evidence="7 14" id="KW-0378">Hydrolase</keyword>
<comment type="catalytic activity">
    <reaction evidence="13 14">
        <text>2,5-diamino-6-hydroxy-4-(5-phosphoribosylamino)-pyrimidine + H2O + H(+) = 5-amino-6-(5-phospho-D-ribosylamino)uracil + NH4(+)</text>
        <dbReference type="Rhea" id="RHEA:21868"/>
        <dbReference type="ChEBI" id="CHEBI:15377"/>
        <dbReference type="ChEBI" id="CHEBI:15378"/>
        <dbReference type="ChEBI" id="CHEBI:28938"/>
        <dbReference type="ChEBI" id="CHEBI:58453"/>
        <dbReference type="ChEBI" id="CHEBI:58614"/>
        <dbReference type="EC" id="3.5.4.26"/>
    </reaction>
</comment>
<dbReference type="InterPro" id="IPR002125">
    <property type="entry name" value="CMP_dCMP_dom"/>
</dbReference>
<dbReference type="FunFam" id="3.40.140.10:FF:000025">
    <property type="entry name" value="Riboflavin biosynthesis protein RibD"/>
    <property type="match status" value="1"/>
</dbReference>
<comment type="catalytic activity">
    <reaction evidence="12 14">
        <text>5-amino-6-(5-phospho-D-ribitylamino)uracil + NADP(+) = 5-amino-6-(5-phospho-D-ribosylamino)uracil + NADPH + H(+)</text>
        <dbReference type="Rhea" id="RHEA:17845"/>
        <dbReference type="ChEBI" id="CHEBI:15378"/>
        <dbReference type="ChEBI" id="CHEBI:57783"/>
        <dbReference type="ChEBI" id="CHEBI:58349"/>
        <dbReference type="ChEBI" id="CHEBI:58421"/>
        <dbReference type="ChEBI" id="CHEBI:58453"/>
        <dbReference type="EC" id="1.1.1.193"/>
    </reaction>
</comment>
<evidence type="ECO:0000256" key="13">
    <source>
        <dbReference type="ARBA" id="ARBA00049886"/>
    </source>
</evidence>
<evidence type="ECO:0000256" key="11">
    <source>
        <dbReference type="ARBA" id="ARBA00023268"/>
    </source>
</evidence>
<feature type="active site" description="Proton donor" evidence="15">
    <location>
        <position position="53"/>
    </location>
</feature>
<dbReference type="Gene3D" id="3.40.430.10">
    <property type="entry name" value="Dihydrofolate Reductase, subunit A"/>
    <property type="match status" value="1"/>
</dbReference>
<evidence type="ECO:0000256" key="8">
    <source>
        <dbReference type="ARBA" id="ARBA00022833"/>
    </source>
</evidence>
<reference evidence="19 20" key="1">
    <citation type="submission" date="2019-12" db="EMBL/GenBank/DDBJ databases">
        <title>Defluviitalea raffinosedens, isolated from a biogas fermenter, genome sequencing and characterization.</title>
        <authorList>
            <person name="Rettenmaier R."/>
            <person name="Schneider M."/>
            <person name="Neuhaus K."/>
            <person name="Liebl W."/>
            <person name="Zverlov V."/>
        </authorList>
    </citation>
    <scope>NUCLEOTIDE SEQUENCE [LARGE SCALE GENOMIC DNA]</scope>
    <source>
        <strain evidence="19 20">249c-K6</strain>
    </source>
</reference>
<keyword evidence="14" id="KW-0686">Riboflavin biosynthesis</keyword>
<protein>
    <recommendedName>
        <fullName evidence="14">Riboflavin biosynthesis protein RibD</fullName>
    </recommendedName>
    <domain>
        <recommendedName>
            <fullName evidence="14">Diaminohydroxyphosphoribosylaminopyrimidine deaminase</fullName>
            <shortName evidence="14">DRAP deaminase</shortName>
            <ecNumber evidence="14">3.5.4.26</ecNumber>
        </recommendedName>
        <alternativeName>
            <fullName evidence="14">Riboflavin-specific deaminase</fullName>
        </alternativeName>
    </domain>
    <domain>
        <recommendedName>
            <fullName evidence="14">5-amino-6-(5-phosphoribosylamino)uracil reductase</fullName>
            <ecNumber evidence="14">1.1.1.193</ecNumber>
        </recommendedName>
        <alternativeName>
            <fullName evidence="14">HTP reductase</fullName>
        </alternativeName>
    </domain>
</protein>
<proteinExistence type="inferred from homology"/>
<dbReference type="Gene3D" id="3.40.140.10">
    <property type="entry name" value="Cytidine Deaminase, domain 2"/>
    <property type="match status" value="1"/>
</dbReference>
<feature type="binding site" evidence="16">
    <location>
        <position position="224"/>
    </location>
    <ligand>
        <name>NADP(+)</name>
        <dbReference type="ChEBI" id="CHEBI:58349"/>
    </ligand>
</feature>
<dbReference type="InterPro" id="IPR004794">
    <property type="entry name" value="Eubact_RibD"/>
</dbReference>
<dbReference type="PROSITE" id="PS51747">
    <property type="entry name" value="CYT_DCMP_DEAMINASES_2"/>
    <property type="match status" value="1"/>
</dbReference>
<feature type="binding site" evidence="17">
    <location>
        <position position="51"/>
    </location>
    <ligand>
        <name>Zn(2+)</name>
        <dbReference type="ChEBI" id="CHEBI:29105"/>
        <note>catalytic</note>
    </ligand>
</feature>
<dbReference type="SUPFAM" id="SSF53597">
    <property type="entry name" value="Dihydrofolate reductase-like"/>
    <property type="match status" value="1"/>
</dbReference>
<dbReference type="PANTHER" id="PTHR38011">
    <property type="entry name" value="DIHYDROFOLATE REDUCTASE FAMILY PROTEIN (AFU_ORTHOLOGUE AFUA_8G06820)"/>
    <property type="match status" value="1"/>
</dbReference>
<feature type="binding site" evidence="16">
    <location>
        <position position="185"/>
    </location>
    <ligand>
        <name>substrate</name>
    </ligand>
</feature>
<feature type="binding site" evidence="16">
    <location>
        <position position="171"/>
    </location>
    <ligand>
        <name>NADP(+)</name>
        <dbReference type="ChEBI" id="CHEBI:58349"/>
    </ligand>
</feature>
<feature type="binding site" evidence="16">
    <location>
        <position position="296"/>
    </location>
    <ligand>
        <name>substrate</name>
    </ligand>
</feature>
<keyword evidence="20" id="KW-1185">Reference proteome</keyword>
<dbReference type="Pfam" id="PF01872">
    <property type="entry name" value="RibD_C"/>
    <property type="match status" value="1"/>
</dbReference>
<keyword evidence="6 14" id="KW-0479">Metal-binding</keyword>
<dbReference type="NCBIfam" id="TIGR00326">
    <property type="entry name" value="eubact_ribD"/>
    <property type="match status" value="1"/>
</dbReference>
<evidence type="ECO:0000256" key="15">
    <source>
        <dbReference type="PIRSR" id="PIRSR006769-1"/>
    </source>
</evidence>
<keyword evidence="11" id="KW-0511">Multifunctional enzyme</keyword>
<dbReference type="GO" id="GO:0008703">
    <property type="term" value="F:5-amino-6-(5-phosphoribosylamino)uracil reductase activity"/>
    <property type="evidence" value="ECO:0007669"/>
    <property type="project" value="UniProtKB-EC"/>
</dbReference>
<comment type="caution">
    <text evidence="19">The sequence shown here is derived from an EMBL/GenBank/DDBJ whole genome shotgun (WGS) entry which is preliminary data.</text>
</comment>
<dbReference type="PIRSF" id="PIRSF006769">
    <property type="entry name" value="RibD"/>
    <property type="match status" value="1"/>
</dbReference>
<dbReference type="InterPro" id="IPR050765">
    <property type="entry name" value="Riboflavin_Biosynth_HTPR"/>
</dbReference>
<comment type="pathway">
    <text evidence="2 14">Cofactor biosynthesis; riboflavin biosynthesis; 5-amino-6-(D-ribitylamino)uracil from GTP: step 2/4.</text>
</comment>
<dbReference type="OrthoDB" id="9800865at2"/>
<keyword evidence="8 14" id="KW-0862">Zinc</keyword>
<dbReference type="InterPro" id="IPR016193">
    <property type="entry name" value="Cytidine_deaminase-like"/>
</dbReference>
<evidence type="ECO:0000256" key="12">
    <source>
        <dbReference type="ARBA" id="ARBA00049861"/>
    </source>
</evidence>
<feature type="binding site" evidence="17">
    <location>
        <position position="76"/>
    </location>
    <ligand>
        <name>Zn(2+)</name>
        <dbReference type="ChEBI" id="CHEBI:29105"/>
        <note>catalytic</note>
    </ligand>
</feature>
<dbReference type="GO" id="GO:0050661">
    <property type="term" value="F:NADP binding"/>
    <property type="evidence" value="ECO:0007669"/>
    <property type="project" value="InterPro"/>
</dbReference>
<comment type="similarity">
    <text evidence="5 14">In the C-terminal section; belongs to the HTP reductase family.</text>
</comment>
<evidence type="ECO:0000313" key="20">
    <source>
        <dbReference type="Proteomes" id="UP000483018"/>
    </source>
</evidence>
<evidence type="ECO:0000256" key="2">
    <source>
        <dbReference type="ARBA" id="ARBA00004882"/>
    </source>
</evidence>
<evidence type="ECO:0000256" key="16">
    <source>
        <dbReference type="PIRSR" id="PIRSR006769-2"/>
    </source>
</evidence>
<dbReference type="GO" id="GO:0008835">
    <property type="term" value="F:diaminohydroxyphosphoribosylaminopyrimidine deaminase activity"/>
    <property type="evidence" value="ECO:0007669"/>
    <property type="project" value="UniProtKB-EC"/>
</dbReference>
<feature type="binding site" evidence="16">
    <location>
        <begin position="298"/>
        <end position="304"/>
    </location>
    <ligand>
        <name>NADP(+)</name>
        <dbReference type="ChEBI" id="CHEBI:58349"/>
    </ligand>
</feature>
<feature type="binding site" evidence="16">
    <location>
        <position position="201"/>
    </location>
    <ligand>
        <name>NADP(+)</name>
        <dbReference type="ChEBI" id="CHEBI:58349"/>
    </ligand>
</feature>
<evidence type="ECO:0000256" key="7">
    <source>
        <dbReference type="ARBA" id="ARBA00022801"/>
    </source>
</evidence>
<evidence type="ECO:0000256" key="6">
    <source>
        <dbReference type="ARBA" id="ARBA00022723"/>
    </source>
</evidence>
<comment type="pathway">
    <text evidence="3 14">Cofactor biosynthesis; riboflavin biosynthesis; 5-amino-6-(D-ribitylamino)uracil from GTP: step 3/4.</text>
</comment>
<gene>
    <name evidence="19" type="primary">ribD</name>
    <name evidence="19" type="ORF">GND95_08470</name>
</gene>
<dbReference type="PANTHER" id="PTHR38011:SF7">
    <property type="entry name" value="2,5-DIAMINO-6-RIBOSYLAMINO-4(3H)-PYRIMIDINONE 5'-PHOSPHATE REDUCTASE"/>
    <property type="match status" value="1"/>
</dbReference>
<organism evidence="19 20">
    <name type="scientific">Defluviitalea raffinosedens</name>
    <dbReference type="NCBI Taxonomy" id="1450156"/>
    <lineage>
        <taxon>Bacteria</taxon>
        <taxon>Bacillati</taxon>
        <taxon>Bacillota</taxon>
        <taxon>Clostridia</taxon>
        <taxon>Lachnospirales</taxon>
        <taxon>Defluviitaleaceae</taxon>
        <taxon>Defluviitalea</taxon>
    </lineage>
</organism>
<dbReference type="EC" id="3.5.4.26" evidence="14"/>
<feature type="binding site" evidence="16">
    <location>
        <position position="197"/>
    </location>
    <ligand>
        <name>NADP(+)</name>
        <dbReference type="ChEBI" id="CHEBI:58349"/>
    </ligand>
</feature>
<dbReference type="Pfam" id="PF00383">
    <property type="entry name" value="dCMP_cyt_deam_1"/>
    <property type="match status" value="1"/>
</dbReference>
<dbReference type="SUPFAM" id="SSF53927">
    <property type="entry name" value="Cytidine deaminase-like"/>
    <property type="match status" value="1"/>
</dbReference>
<dbReference type="InterPro" id="IPR024072">
    <property type="entry name" value="DHFR-like_dom_sf"/>
</dbReference>
<feature type="binding site" evidence="17">
    <location>
        <position position="85"/>
    </location>
    <ligand>
        <name>Zn(2+)</name>
        <dbReference type="ChEBI" id="CHEBI:29105"/>
        <note>catalytic</note>
    </ligand>
</feature>
<feature type="binding site" evidence="16">
    <location>
        <position position="205"/>
    </location>
    <ligand>
        <name>substrate</name>
    </ligand>
</feature>
<comment type="function">
    <text evidence="1 14">Converts 2,5-diamino-6-(ribosylamino)-4(3h)-pyrimidinone 5'-phosphate into 5-amino-6-(ribosylamino)-2,4(1h,3h)-pyrimidinedione 5'-phosphate.</text>
</comment>
<evidence type="ECO:0000256" key="10">
    <source>
        <dbReference type="ARBA" id="ARBA00023002"/>
    </source>
</evidence>
<dbReference type="CDD" id="cd01284">
    <property type="entry name" value="Riboflavin_deaminase-reductase"/>
    <property type="match status" value="1"/>
</dbReference>
<dbReference type="GO" id="GO:0009231">
    <property type="term" value="P:riboflavin biosynthetic process"/>
    <property type="evidence" value="ECO:0007669"/>
    <property type="project" value="UniProtKB-UniPathway"/>
</dbReference>
<feature type="binding site" evidence="16">
    <location>
        <position position="208"/>
    </location>
    <ligand>
        <name>substrate</name>
    </ligand>
</feature>
<dbReference type="AlphaFoldDB" id="A0A7C8HE56"/>
<feature type="binding site" evidence="16">
    <location>
        <position position="155"/>
    </location>
    <ligand>
        <name>NADP(+)</name>
        <dbReference type="ChEBI" id="CHEBI:58349"/>
    </ligand>
</feature>
<dbReference type="InterPro" id="IPR002734">
    <property type="entry name" value="RibDG_C"/>
</dbReference>
<dbReference type="EMBL" id="WSLF01000007">
    <property type="protein sequence ID" value="KAE9633681.1"/>
    <property type="molecule type" value="Genomic_DNA"/>
</dbReference>
<evidence type="ECO:0000259" key="18">
    <source>
        <dbReference type="PROSITE" id="PS51747"/>
    </source>
</evidence>
<evidence type="ECO:0000256" key="5">
    <source>
        <dbReference type="ARBA" id="ARBA00007417"/>
    </source>
</evidence>
<dbReference type="UniPathway" id="UPA00275">
    <property type="reaction ID" value="UER00401"/>
</dbReference>
<evidence type="ECO:0000256" key="14">
    <source>
        <dbReference type="PIRNR" id="PIRNR006769"/>
    </source>
</evidence>
<evidence type="ECO:0000256" key="1">
    <source>
        <dbReference type="ARBA" id="ARBA00002151"/>
    </source>
</evidence>
<dbReference type="NCBIfam" id="TIGR00227">
    <property type="entry name" value="ribD_Cterm"/>
    <property type="match status" value="1"/>
</dbReference>
<evidence type="ECO:0000256" key="17">
    <source>
        <dbReference type="PIRSR" id="PIRSR006769-3"/>
    </source>
</evidence>
<dbReference type="GO" id="GO:0046872">
    <property type="term" value="F:metal ion binding"/>
    <property type="evidence" value="ECO:0007669"/>
    <property type="project" value="UniProtKB-KW"/>
</dbReference>
<keyword evidence="9 14" id="KW-0521">NADP</keyword>